<dbReference type="KEGG" id="doa:AXF15_00395"/>
<keyword evidence="2" id="KW-1185">Reference proteome</keyword>
<dbReference type="EMBL" id="CP014230">
    <property type="protein sequence ID" value="AMD91724.1"/>
    <property type="molecule type" value="Genomic_DNA"/>
</dbReference>
<gene>
    <name evidence="1" type="ORF">AXF15_00395</name>
</gene>
<accession>A0A0X8JMY1</accession>
<dbReference type="Proteomes" id="UP000063964">
    <property type="component" value="Chromosome"/>
</dbReference>
<evidence type="ECO:0000313" key="2">
    <source>
        <dbReference type="Proteomes" id="UP000063964"/>
    </source>
</evidence>
<reference evidence="2" key="1">
    <citation type="submission" date="2016-02" db="EMBL/GenBank/DDBJ databases">
        <authorList>
            <person name="Holder M.E."/>
            <person name="Ajami N.J."/>
            <person name="Petrosino J.F."/>
        </authorList>
    </citation>
    <scope>NUCLEOTIDE SEQUENCE [LARGE SCALE GENOMIC DNA]</scope>
    <source>
        <strain evidence="2">DSM 12838</strain>
    </source>
</reference>
<dbReference type="RefSeq" id="WP_066601703.1">
    <property type="nucleotide sequence ID" value="NZ_CP014230.1"/>
</dbReference>
<evidence type="ECO:0000313" key="1">
    <source>
        <dbReference type="EMBL" id="AMD91724.1"/>
    </source>
</evidence>
<proteinExistence type="predicted"/>
<protein>
    <submittedName>
        <fullName evidence="1">Uncharacterized protein</fullName>
    </submittedName>
</protein>
<organism evidence="1 2">
    <name type="scientific">Desulfomicrobium orale DSM 12838</name>
    <dbReference type="NCBI Taxonomy" id="888061"/>
    <lineage>
        <taxon>Bacteria</taxon>
        <taxon>Pseudomonadati</taxon>
        <taxon>Thermodesulfobacteriota</taxon>
        <taxon>Desulfovibrionia</taxon>
        <taxon>Desulfovibrionales</taxon>
        <taxon>Desulfomicrobiaceae</taxon>
        <taxon>Desulfomicrobium</taxon>
    </lineage>
</organism>
<name>A0A0X8JMY1_9BACT</name>
<sequence length="70" mass="7312">MDRPGNESLRIELSAATLTRLLAAGHLGAAELRCLDCASKACLRRLCLASCVRPFSGCAGCPYSAGKKDA</sequence>
<dbReference type="AlphaFoldDB" id="A0A0X8JMY1"/>